<evidence type="ECO:0000313" key="14">
    <source>
        <dbReference type="Proteomes" id="UP001155483"/>
    </source>
</evidence>
<name>A0A9X2XTB6_9BACT</name>
<reference evidence="13" key="1">
    <citation type="submission" date="2022-09" db="EMBL/GenBank/DDBJ databases">
        <authorList>
            <person name="Yuan C."/>
            <person name="Ke Z."/>
        </authorList>
    </citation>
    <scope>NUCLEOTIDE SEQUENCE</scope>
    <source>
        <strain evidence="13">LB-8</strain>
    </source>
</reference>
<dbReference type="Proteomes" id="UP001155483">
    <property type="component" value="Unassembled WGS sequence"/>
</dbReference>
<dbReference type="InterPro" id="IPR005275">
    <property type="entry name" value="Lfuc_symporter_FucP"/>
</dbReference>
<comment type="function">
    <text evidence="1">Intake of glucose and galactose.</text>
</comment>
<evidence type="ECO:0000256" key="11">
    <source>
        <dbReference type="SAM" id="Phobius"/>
    </source>
</evidence>
<dbReference type="Gene3D" id="1.20.1250.20">
    <property type="entry name" value="MFS general substrate transporter like domains"/>
    <property type="match status" value="2"/>
</dbReference>
<feature type="transmembrane region" description="Helical" evidence="11">
    <location>
        <begin position="146"/>
        <end position="167"/>
    </location>
</feature>
<dbReference type="PANTHER" id="PTHR43702">
    <property type="entry name" value="L-FUCOSE-PROTON SYMPORTER"/>
    <property type="match status" value="1"/>
</dbReference>
<organism evidence="13 14">
    <name type="scientific">Paraflavisolibacter caeni</name>
    <dbReference type="NCBI Taxonomy" id="2982496"/>
    <lineage>
        <taxon>Bacteria</taxon>
        <taxon>Pseudomonadati</taxon>
        <taxon>Bacteroidota</taxon>
        <taxon>Chitinophagia</taxon>
        <taxon>Chitinophagales</taxon>
        <taxon>Chitinophagaceae</taxon>
        <taxon>Paraflavisolibacter</taxon>
    </lineage>
</organism>
<dbReference type="RefSeq" id="WP_279295644.1">
    <property type="nucleotide sequence ID" value="NZ_JAOTIF010000001.1"/>
</dbReference>
<keyword evidence="9 11" id="KW-1133">Transmembrane helix</keyword>
<keyword evidence="7" id="KW-0762">Sugar transport</keyword>
<keyword evidence="10 11" id="KW-0472">Membrane</keyword>
<evidence type="ECO:0000256" key="9">
    <source>
        <dbReference type="ARBA" id="ARBA00022989"/>
    </source>
</evidence>
<evidence type="ECO:0000256" key="7">
    <source>
        <dbReference type="ARBA" id="ARBA00022597"/>
    </source>
</evidence>
<evidence type="ECO:0000256" key="1">
    <source>
        <dbReference type="ARBA" id="ARBA00003321"/>
    </source>
</evidence>
<dbReference type="GO" id="GO:1904659">
    <property type="term" value="P:D-glucose transmembrane transport"/>
    <property type="evidence" value="ECO:0007669"/>
    <property type="project" value="InterPro"/>
</dbReference>
<dbReference type="GO" id="GO:0005886">
    <property type="term" value="C:plasma membrane"/>
    <property type="evidence" value="ECO:0007669"/>
    <property type="project" value="UniProtKB-SubCell"/>
</dbReference>
<proteinExistence type="inferred from homology"/>
<dbReference type="CDD" id="cd17394">
    <property type="entry name" value="MFS_FucP_like"/>
    <property type="match status" value="1"/>
</dbReference>
<evidence type="ECO:0000256" key="6">
    <source>
        <dbReference type="ARBA" id="ARBA00022519"/>
    </source>
</evidence>
<comment type="subcellular location">
    <subcellularLocation>
        <location evidence="2">Cell inner membrane</location>
        <topology evidence="2">Multi-pass membrane protein</topology>
    </subcellularLocation>
</comment>
<dbReference type="NCBIfam" id="TIGR01272">
    <property type="entry name" value="gluP"/>
    <property type="match status" value="1"/>
</dbReference>
<evidence type="ECO:0000256" key="3">
    <source>
        <dbReference type="ARBA" id="ARBA00009120"/>
    </source>
</evidence>
<feature type="transmembrane region" description="Helical" evidence="11">
    <location>
        <begin position="48"/>
        <end position="68"/>
    </location>
</feature>
<dbReference type="PANTHER" id="PTHR43702:SF3">
    <property type="entry name" value="PROTEIN TSGA"/>
    <property type="match status" value="1"/>
</dbReference>
<dbReference type="InterPro" id="IPR020846">
    <property type="entry name" value="MFS_dom"/>
</dbReference>
<feature type="transmembrane region" description="Helical" evidence="11">
    <location>
        <begin position="303"/>
        <end position="321"/>
    </location>
</feature>
<feature type="transmembrane region" description="Helical" evidence="11">
    <location>
        <begin position="359"/>
        <end position="377"/>
    </location>
</feature>
<keyword evidence="4" id="KW-0813">Transport</keyword>
<comment type="caution">
    <text evidence="13">The sequence shown here is derived from an EMBL/GenBank/DDBJ whole genome shotgun (WGS) entry which is preliminary data.</text>
</comment>
<sequence>MKSSSKYKLPIILVTSLFFLWGFAHNLNPILIPHLKKACQLSDMQSAFIDSAFFIAYFLVAMPAGLFMKKYGYKGGIVFGLLLFALGAFLFYPAASTRNYSLFLLALFVIASGLTFLETAANPYINALGDESKATTRLNFAQSFNGLAATLAPLIGGTVILTGNSISDATKQGMSSEELNAFLTKEASAVQLPYLIIGIIVLLVAALIWKTALPEIAEAQGTATTTTKGNLFKEKNFVRGVVAQFFYVGAQVCVGSFFIRYAGYAEGMDEKVAALYLSAALFAFMGGRFIGTFLMQYISAARLLLLYSLISIGLLVVVVMNKSLAGIYALVALQFFMSIMFPTIFSLSLIGLGERTKQASSLLIMAIVGGAVMPLVMGRVSDLFHIQVAYMVPALCFVAVAYFSLRLVTNKEAKELSVQLSHS</sequence>
<feature type="transmembrane region" description="Helical" evidence="11">
    <location>
        <begin position="327"/>
        <end position="352"/>
    </location>
</feature>
<dbReference type="InterPro" id="IPR011701">
    <property type="entry name" value="MFS"/>
</dbReference>
<keyword evidence="8 11" id="KW-0812">Transmembrane</keyword>
<evidence type="ECO:0000256" key="10">
    <source>
        <dbReference type="ARBA" id="ARBA00023136"/>
    </source>
</evidence>
<feature type="transmembrane region" description="Helical" evidence="11">
    <location>
        <begin position="237"/>
        <end position="261"/>
    </location>
</feature>
<dbReference type="NCBIfam" id="TIGR00885">
    <property type="entry name" value="fucP"/>
    <property type="match status" value="1"/>
</dbReference>
<evidence type="ECO:0000256" key="4">
    <source>
        <dbReference type="ARBA" id="ARBA00022448"/>
    </source>
</evidence>
<gene>
    <name evidence="13" type="primary">fucP</name>
    <name evidence="13" type="ORF">OCK74_03700</name>
</gene>
<dbReference type="GO" id="GO:0005354">
    <property type="term" value="F:galactose transmembrane transporter activity"/>
    <property type="evidence" value="ECO:0007669"/>
    <property type="project" value="InterPro"/>
</dbReference>
<dbReference type="Pfam" id="PF07690">
    <property type="entry name" value="MFS_1"/>
    <property type="match status" value="1"/>
</dbReference>
<keyword evidence="5" id="KW-1003">Cell membrane</keyword>
<feature type="transmembrane region" description="Helical" evidence="11">
    <location>
        <begin position="383"/>
        <end position="405"/>
    </location>
</feature>
<feature type="transmembrane region" description="Helical" evidence="11">
    <location>
        <begin position="187"/>
        <end position="209"/>
    </location>
</feature>
<dbReference type="EMBL" id="JAOTIF010000001">
    <property type="protein sequence ID" value="MCU7548200.1"/>
    <property type="molecule type" value="Genomic_DNA"/>
</dbReference>
<evidence type="ECO:0000256" key="5">
    <source>
        <dbReference type="ARBA" id="ARBA00022475"/>
    </source>
</evidence>
<dbReference type="PROSITE" id="PS50850">
    <property type="entry name" value="MFS"/>
    <property type="match status" value="1"/>
</dbReference>
<feature type="domain" description="Major facilitator superfamily (MFS) profile" evidence="12">
    <location>
        <begin position="10"/>
        <end position="412"/>
    </location>
</feature>
<keyword evidence="14" id="KW-1185">Reference proteome</keyword>
<protein>
    <submittedName>
        <fullName evidence="13">L-fucose:H+ symporter permease</fullName>
    </submittedName>
</protein>
<accession>A0A9X2XTB6</accession>
<feature type="transmembrane region" description="Helical" evidence="11">
    <location>
        <begin position="100"/>
        <end position="125"/>
    </location>
</feature>
<evidence type="ECO:0000313" key="13">
    <source>
        <dbReference type="EMBL" id="MCU7548200.1"/>
    </source>
</evidence>
<dbReference type="SUPFAM" id="SSF103473">
    <property type="entry name" value="MFS general substrate transporter"/>
    <property type="match status" value="1"/>
</dbReference>
<feature type="transmembrane region" description="Helical" evidence="11">
    <location>
        <begin position="273"/>
        <end position="291"/>
    </location>
</feature>
<dbReference type="InterPro" id="IPR005964">
    <property type="entry name" value="Glc/Gal_transptr_bac"/>
</dbReference>
<keyword evidence="6" id="KW-0997">Cell inner membrane</keyword>
<evidence type="ECO:0000256" key="2">
    <source>
        <dbReference type="ARBA" id="ARBA00004429"/>
    </source>
</evidence>
<evidence type="ECO:0000256" key="8">
    <source>
        <dbReference type="ARBA" id="ARBA00022692"/>
    </source>
</evidence>
<feature type="transmembrane region" description="Helical" evidence="11">
    <location>
        <begin position="75"/>
        <end position="94"/>
    </location>
</feature>
<dbReference type="AlphaFoldDB" id="A0A9X2XTB6"/>
<dbReference type="GO" id="GO:0055056">
    <property type="term" value="F:D-glucose transmembrane transporter activity"/>
    <property type="evidence" value="ECO:0007669"/>
    <property type="project" value="InterPro"/>
</dbReference>
<dbReference type="InterPro" id="IPR050375">
    <property type="entry name" value="MFS_TsgA-like"/>
</dbReference>
<evidence type="ECO:0000259" key="12">
    <source>
        <dbReference type="PROSITE" id="PS50850"/>
    </source>
</evidence>
<dbReference type="InterPro" id="IPR036259">
    <property type="entry name" value="MFS_trans_sf"/>
</dbReference>
<comment type="similarity">
    <text evidence="3">Belongs to the major facilitator superfamily. FHS transporter (TC 2.A.1.7) family.</text>
</comment>
<reference evidence="13" key="2">
    <citation type="submission" date="2023-04" db="EMBL/GenBank/DDBJ databases">
        <title>Paracnuella aquatica gen. nov., sp. nov., a member of the family Chitinophagaceae isolated from a hot spring.</title>
        <authorList>
            <person name="Wang C."/>
        </authorList>
    </citation>
    <scope>NUCLEOTIDE SEQUENCE</scope>
    <source>
        <strain evidence="13">LB-8</strain>
    </source>
</reference>
<dbReference type="GO" id="GO:0015535">
    <property type="term" value="F:fucose:proton symporter activity"/>
    <property type="evidence" value="ECO:0007669"/>
    <property type="project" value="InterPro"/>
</dbReference>